<evidence type="ECO:0000313" key="2">
    <source>
        <dbReference type="Proteomes" id="UP001169069"/>
    </source>
</evidence>
<comment type="caution">
    <text evidence="1">The sequence shown here is derived from an EMBL/GenBank/DDBJ whole genome shotgun (WGS) entry which is preliminary data.</text>
</comment>
<dbReference type="EMBL" id="JAQIBD010000002">
    <property type="protein sequence ID" value="MDM5271550.1"/>
    <property type="molecule type" value="Genomic_DNA"/>
</dbReference>
<accession>A0ABT7QXJ2</accession>
<protein>
    <submittedName>
        <fullName evidence="1">Entericidin EcnAB</fullName>
    </submittedName>
</protein>
<dbReference type="RefSeq" id="WP_289413114.1">
    <property type="nucleotide sequence ID" value="NZ_JAQIBD010000002.1"/>
</dbReference>
<name>A0ABT7QXJ2_9BACT</name>
<organism evidence="1 2">
    <name type="scientific">Sulfurovum zhangzhouensis</name>
    <dbReference type="NCBI Taxonomy" id="3019067"/>
    <lineage>
        <taxon>Bacteria</taxon>
        <taxon>Pseudomonadati</taxon>
        <taxon>Campylobacterota</taxon>
        <taxon>Epsilonproteobacteria</taxon>
        <taxon>Campylobacterales</taxon>
        <taxon>Sulfurovaceae</taxon>
        <taxon>Sulfurovum</taxon>
    </lineage>
</organism>
<reference evidence="1" key="1">
    <citation type="submission" date="2023-01" db="EMBL/GenBank/DDBJ databases">
        <title>Sulfurovum sp. zt1-1 genome assembly.</title>
        <authorList>
            <person name="Wang J."/>
        </authorList>
    </citation>
    <scope>NUCLEOTIDE SEQUENCE</scope>
    <source>
        <strain evidence="1">Zt1-1</strain>
    </source>
</reference>
<evidence type="ECO:0000313" key="1">
    <source>
        <dbReference type="EMBL" id="MDM5271550.1"/>
    </source>
</evidence>
<gene>
    <name evidence="1" type="ORF">PGH07_05135</name>
</gene>
<sequence>MLTILALFIVGALSGCSKTWSGIKSDSKSAWKSTKQTVHEATAD</sequence>
<dbReference type="Proteomes" id="UP001169069">
    <property type="component" value="Unassembled WGS sequence"/>
</dbReference>
<proteinExistence type="predicted"/>
<keyword evidence="2" id="KW-1185">Reference proteome</keyword>